<feature type="binding site" description="in other chain" evidence="8">
    <location>
        <position position="239"/>
    </location>
    <ligand>
        <name>IMP</name>
        <dbReference type="ChEBI" id="CHEBI:58053"/>
        <note>ligand shared between dimeric partners</note>
    </ligand>
</feature>
<feature type="active site" evidence="9">
    <location>
        <position position="140"/>
    </location>
</feature>
<dbReference type="InterPro" id="IPR042109">
    <property type="entry name" value="Adenylosuccinate_synth_dom1"/>
</dbReference>
<feature type="binding site" evidence="8">
    <location>
        <begin position="299"/>
        <end position="305"/>
    </location>
    <ligand>
        <name>substrate</name>
    </ligand>
</feature>
<comment type="pathway">
    <text evidence="8 10">Purine metabolism; AMP biosynthesis via de novo pathway; AMP from IMP: step 1/2.</text>
</comment>
<dbReference type="PROSITE" id="PS00513">
    <property type="entry name" value="ADENYLOSUCCIN_SYN_2"/>
    <property type="match status" value="1"/>
</dbReference>
<feature type="binding site" description="in other chain" evidence="8">
    <location>
        <position position="224"/>
    </location>
    <ligand>
        <name>IMP</name>
        <dbReference type="ChEBI" id="CHEBI:58053"/>
        <note>ligand shared between dimeric partners</note>
    </ligand>
</feature>
<dbReference type="HAMAP" id="MF_00011">
    <property type="entry name" value="Adenylosucc_synth"/>
    <property type="match status" value="1"/>
</dbReference>
<dbReference type="InterPro" id="IPR042110">
    <property type="entry name" value="Adenylosuccinate_synth_dom2"/>
</dbReference>
<dbReference type="GO" id="GO:0004019">
    <property type="term" value="F:adenylosuccinate synthase activity"/>
    <property type="evidence" value="ECO:0007669"/>
    <property type="project" value="UniProtKB-UniRule"/>
</dbReference>
<feature type="binding site" description="in other chain" evidence="8">
    <location>
        <position position="129"/>
    </location>
    <ligand>
        <name>IMP</name>
        <dbReference type="ChEBI" id="CHEBI:58053"/>
        <note>ligand shared between dimeric partners</note>
    </ligand>
</feature>
<feature type="binding site" evidence="8">
    <location>
        <position position="40"/>
    </location>
    <ligand>
        <name>Mg(2+)</name>
        <dbReference type="ChEBI" id="CHEBI:18420"/>
    </ligand>
</feature>
<feature type="binding site" description="in other chain" evidence="8">
    <location>
        <begin position="13"/>
        <end position="16"/>
    </location>
    <ligand>
        <name>IMP</name>
        <dbReference type="ChEBI" id="CHEBI:58053"/>
        <note>ligand shared between dimeric partners</note>
    </ligand>
</feature>
<dbReference type="InterPro" id="IPR027417">
    <property type="entry name" value="P-loop_NTPase"/>
</dbReference>
<dbReference type="GO" id="GO:0046040">
    <property type="term" value="P:IMP metabolic process"/>
    <property type="evidence" value="ECO:0007669"/>
    <property type="project" value="TreeGrafter"/>
</dbReference>
<feature type="binding site" description="in other chain" evidence="8">
    <location>
        <position position="303"/>
    </location>
    <ligand>
        <name>IMP</name>
        <dbReference type="ChEBI" id="CHEBI:58053"/>
        <note>ligand shared between dimeric partners</note>
    </ligand>
</feature>
<dbReference type="GO" id="GO:0000287">
    <property type="term" value="F:magnesium ion binding"/>
    <property type="evidence" value="ECO:0007669"/>
    <property type="project" value="UniProtKB-UniRule"/>
</dbReference>
<proteinExistence type="inferred from homology"/>
<dbReference type="EC" id="6.3.4.4" evidence="8 10"/>
<dbReference type="InParanoid" id="A0A140L0R2"/>
<evidence type="ECO:0000256" key="2">
    <source>
        <dbReference type="ARBA" id="ARBA00022598"/>
    </source>
</evidence>
<feature type="binding site" description="in other chain" evidence="8">
    <location>
        <begin position="38"/>
        <end position="41"/>
    </location>
    <ligand>
        <name>IMP</name>
        <dbReference type="ChEBI" id="CHEBI:58053"/>
        <note>ligand shared between dimeric partners</note>
    </ligand>
</feature>
<evidence type="ECO:0000256" key="9">
    <source>
        <dbReference type="PROSITE-ProRule" id="PRU10134"/>
    </source>
</evidence>
<feature type="binding site" evidence="8">
    <location>
        <position position="305"/>
    </location>
    <ligand>
        <name>GTP</name>
        <dbReference type="ChEBI" id="CHEBI:37565"/>
    </ligand>
</feature>
<evidence type="ECO:0000256" key="10">
    <source>
        <dbReference type="RuleBase" id="RU000520"/>
    </source>
</evidence>
<sequence>MPGVVVVGAQWGDEGKGRIVDYLAKRADIVVRYQGGNNAGHTVEVDNVKYKLHLIPSGILHPGKVCIIGNGVVIDPIALVEEIRSLESYGVDVRSRLKISDRAHVVMPYHKLLDELEEERKGQYQLGTTRRGIGPAYVDKAQRIGIRMCDLLDEKIFEERLIMNLEEKNFILEKIYKVKGFEKSSIMESYLKAAEELKDMVCDTSSIIYEGSQEGKKILYEGAQGTFLDLDLGTYPYVTSSHPIAGGVCIGAGIGPTMIDKVIGVVKAYTTRVGKGPFPSELLDSTGDYIRERGYEYGTTTGRPRRCGWLDVVMLKYAVRVNGITQLAITKLDTLGGLEKVKLCTAYEYNGKLIQDFPASLEVLAKCRPVYEELPGWEENVSDVTEYDRLPGNLRRYVERVKELVGVDICFVSVGPGRNQGFELIEVI</sequence>
<dbReference type="GO" id="GO:0005525">
    <property type="term" value="F:GTP binding"/>
    <property type="evidence" value="ECO:0007669"/>
    <property type="project" value="UniProtKB-UniRule"/>
</dbReference>
<dbReference type="SMART" id="SM00788">
    <property type="entry name" value="Adenylsucc_synt"/>
    <property type="match status" value="1"/>
</dbReference>
<reference evidence="11 12" key="1">
    <citation type="submission" date="2015-12" db="EMBL/GenBank/DDBJ databases">
        <title>Draft genome sequnece of Fervidicola ferrireducens strain Y170.</title>
        <authorList>
            <person name="Patel B.K."/>
        </authorList>
    </citation>
    <scope>NUCLEOTIDE SEQUENCE [LARGE SCALE GENOMIC DNA]</scope>
    <source>
        <strain evidence="11 12">Y170</strain>
    </source>
</reference>
<dbReference type="RefSeq" id="WP_066355497.1">
    <property type="nucleotide sequence ID" value="NZ_LOED01000057.1"/>
</dbReference>
<keyword evidence="2 8" id="KW-0436">Ligase</keyword>
<comment type="function">
    <text evidence="8">Plays an important role in the de novo pathway of purine nucleotide biosynthesis. Catalyzes the first committed step in the biosynthesis of AMP from IMP.</text>
</comment>
<comment type="similarity">
    <text evidence="8 10">Belongs to the adenylosuccinate synthetase family.</text>
</comment>
<evidence type="ECO:0000256" key="3">
    <source>
        <dbReference type="ARBA" id="ARBA00022723"/>
    </source>
</evidence>
<dbReference type="EMBL" id="LOED01000057">
    <property type="protein sequence ID" value="KXG74137.1"/>
    <property type="molecule type" value="Genomic_DNA"/>
</dbReference>
<evidence type="ECO:0000256" key="5">
    <source>
        <dbReference type="ARBA" id="ARBA00022755"/>
    </source>
</evidence>
<dbReference type="GO" id="GO:0005737">
    <property type="term" value="C:cytoplasm"/>
    <property type="evidence" value="ECO:0007669"/>
    <property type="project" value="UniProtKB-SubCell"/>
</dbReference>
<evidence type="ECO:0000256" key="8">
    <source>
        <dbReference type="HAMAP-Rule" id="MF_00011"/>
    </source>
</evidence>
<evidence type="ECO:0000313" key="11">
    <source>
        <dbReference type="EMBL" id="KXG74137.1"/>
    </source>
</evidence>
<feature type="binding site" evidence="8">
    <location>
        <position position="13"/>
    </location>
    <ligand>
        <name>Mg(2+)</name>
        <dbReference type="ChEBI" id="CHEBI:18420"/>
    </ligand>
</feature>
<dbReference type="FunFam" id="1.10.300.10:FF:000001">
    <property type="entry name" value="Adenylosuccinate synthetase"/>
    <property type="match status" value="1"/>
</dbReference>
<evidence type="ECO:0000256" key="1">
    <source>
        <dbReference type="ARBA" id="ARBA00011738"/>
    </source>
</evidence>
<comment type="caution">
    <text evidence="11">The sequence shown here is derived from an EMBL/GenBank/DDBJ whole genome shotgun (WGS) entry which is preliminary data.</text>
</comment>
<feature type="binding site" evidence="8">
    <location>
        <begin position="40"/>
        <end position="42"/>
    </location>
    <ligand>
        <name>GTP</name>
        <dbReference type="ChEBI" id="CHEBI:37565"/>
    </ligand>
</feature>
<evidence type="ECO:0000256" key="6">
    <source>
        <dbReference type="ARBA" id="ARBA00022842"/>
    </source>
</evidence>
<evidence type="ECO:0000256" key="4">
    <source>
        <dbReference type="ARBA" id="ARBA00022741"/>
    </source>
</evidence>
<evidence type="ECO:0000256" key="7">
    <source>
        <dbReference type="ARBA" id="ARBA00023134"/>
    </source>
</evidence>
<dbReference type="UniPathway" id="UPA00075">
    <property type="reaction ID" value="UER00335"/>
</dbReference>
<dbReference type="SUPFAM" id="SSF52540">
    <property type="entry name" value="P-loop containing nucleoside triphosphate hydrolases"/>
    <property type="match status" value="1"/>
</dbReference>
<dbReference type="Proteomes" id="UP000070427">
    <property type="component" value="Unassembled WGS sequence"/>
</dbReference>
<dbReference type="NCBIfam" id="NF002223">
    <property type="entry name" value="PRK01117.1"/>
    <property type="match status" value="1"/>
</dbReference>
<dbReference type="NCBIfam" id="NF010355">
    <property type="entry name" value="PRK13783.1"/>
    <property type="match status" value="1"/>
</dbReference>
<feature type="binding site" evidence="8">
    <location>
        <begin position="413"/>
        <end position="415"/>
    </location>
    <ligand>
        <name>GTP</name>
        <dbReference type="ChEBI" id="CHEBI:37565"/>
    </ligand>
</feature>
<dbReference type="Gene3D" id="3.90.170.10">
    <property type="entry name" value="Adenylosuccinate Synthetase, subunit A, domain 3"/>
    <property type="match status" value="1"/>
</dbReference>
<feature type="active site" description="Proton donor" evidence="8">
    <location>
        <position position="41"/>
    </location>
</feature>
<dbReference type="PANTHER" id="PTHR11846:SF0">
    <property type="entry name" value="ADENYLOSUCCINATE SYNTHETASE"/>
    <property type="match status" value="1"/>
</dbReference>
<feature type="binding site" evidence="8">
    <location>
        <position position="143"/>
    </location>
    <ligand>
        <name>IMP</name>
        <dbReference type="ChEBI" id="CHEBI:58053"/>
        <note>ligand shared between dimeric partners</note>
    </ligand>
</feature>
<dbReference type="Gene3D" id="1.10.300.10">
    <property type="entry name" value="Adenylosuccinate Synthetase, subunit A, domain 2"/>
    <property type="match status" value="1"/>
</dbReference>
<feature type="active site" description="Proton acceptor" evidence="8">
    <location>
        <position position="13"/>
    </location>
</feature>
<comment type="catalytic activity">
    <reaction evidence="8 10">
        <text>IMP + L-aspartate + GTP = N(6)-(1,2-dicarboxyethyl)-AMP + GDP + phosphate + 2 H(+)</text>
        <dbReference type="Rhea" id="RHEA:15753"/>
        <dbReference type="ChEBI" id="CHEBI:15378"/>
        <dbReference type="ChEBI" id="CHEBI:29991"/>
        <dbReference type="ChEBI" id="CHEBI:37565"/>
        <dbReference type="ChEBI" id="CHEBI:43474"/>
        <dbReference type="ChEBI" id="CHEBI:57567"/>
        <dbReference type="ChEBI" id="CHEBI:58053"/>
        <dbReference type="ChEBI" id="CHEBI:58189"/>
        <dbReference type="EC" id="6.3.4.4"/>
    </reaction>
</comment>
<keyword evidence="7 8" id="KW-0342">GTP-binding</keyword>
<feature type="binding site" evidence="8">
    <location>
        <begin position="12"/>
        <end position="18"/>
    </location>
    <ligand>
        <name>GTP</name>
        <dbReference type="ChEBI" id="CHEBI:37565"/>
    </ligand>
</feature>
<keyword evidence="3 8" id="KW-0479">Metal-binding</keyword>
<dbReference type="InterPro" id="IPR042111">
    <property type="entry name" value="Adenylosuccinate_synth_dom3"/>
</dbReference>
<dbReference type="OrthoDB" id="9807553at2"/>
<accession>A0A140L0R2</accession>
<dbReference type="PANTHER" id="PTHR11846">
    <property type="entry name" value="ADENYLOSUCCINATE SYNTHETASE"/>
    <property type="match status" value="1"/>
</dbReference>
<dbReference type="FunCoup" id="A0A140L0R2">
    <property type="interactions" value="402"/>
</dbReference>
<organism evidence="11 12">
    <name type="scientific">Fervidicola ferrireducens</name>
    <dbReference type="NCBI Taxonomy" id="520764"/>
    <lineage>
        <taxon>Bacteria</taxon>
        <taxon>Bacillati</taxon>
        <taxon>Bacillota</taxon>
        <taxon>Clostridia</taxon>
        <taxon>Thermosediminibacterales</taxon>
        <taxon>Thermosediminibacteraceae</taxon>
        <taxon>Fervidicola</taxon>
    </lineage>
</organism>
<dbReference type="CDD" id="cd03108">
    <property type="entry name" value="AdSS"/>
    <property type="match status" value="1"/>
</dbReference>
<dbReference type="STRING" id="520764.AN618_23930"/>
<dbReference type="InterPro" id="IPR033128">
    <property type="entry name" value="Adenylosuccin_syn_Lys_AS"/>
</dbReference>
<comment type="cofactor">
    <cofactor evidence="8">
        <name>Mg(2+)</name>
        <dbReference type="ChEBI" id="CHEBI:18420"/>
    </cofactor>
    <text evidence="8">Binds 1 Mg(2+) ion per subunit.</text>
</comment>
<keyword evidence="8" id="KW-0963">Cytoplasm</keyword>
<dbReference type="NCBIfam" id="TIGR00184">
    <property type="entry name" value="purA"/>
    <property type="match status" value="1"/>
</dbReference>
<keyword evidence="4 8" id="KW-0547">Nucleotide-binding</keyword>
<comment type="subunit">
    <text evidence="1 8">Homodimer.</text>
</comment>
<dbReference type="PROSITE" id="PS01266">
    <property type="entry name" value="ADENYLOSUCCIN_SYN_1"/>
    <property type="match status" value="1"/>
</dbReference>
<dbReference type="Gene3D" id="3.40.440.10">
    <property type="entry name" value="Adenylosuccinate Synthetase, subunit A, domain 1"/>
    <property type="match status" value="1"/>
</dbReference>
<dbReference type="InterPro" id="IPR018220">
    <property type="entry name" value="Adenylosuccin_syn_GTP-bd"/>
</dbReference>
<comment type="subcellular location">
    <subcellularLocation>
        <location evidence="8">Cytoplasm</location>
    </subcellularLocation>
</comment>
<dbReference type="FunFam" id="3.90.170.10:FF:000001">
    <property type="entry name" value="Adenylosuccinate synthetase"/>
    <property type="match status" value="1"/>
</dbReference>
<protein>
    <recommendedName>
        <fullName evidence="8 10">Adenylosuccinate synthetase</fullName>
        <shortName evidence="8">AMPSase</shortName>
        <shortName evidence="8">AdSS</shortName>
        <ecNumber evidence="8 10">6.3.4.4</ecNumber>
    </recommendedName>
    <alternativeName>
        <fullName evidence="8">IMP--aspartate ligase</fullName>
    </alternativeName>
</protein>
<dbReference type="AlphaFoldDB" id="A0A140L0R2"/>
<name>A0A140L0R2_9FIRM</name>
<keyword evidence="6 8" id="KW-0460">Magnesium</keyword>
<dbReference type="InterPro" id="IPR001114">
    <property type="entry name" value="Adenylosuccinate_synthetase"/>
</dbReference>
<dbReference type="GO" id="GO:0044208">
    <property type="term" value="P:'de novo' AMP biosynthetic process"/>
    <property type="evidence" value="ECO:0007669"/>
    <property type="project" value="UniProtKB-UniRule"/>
</dbReference>
<evidence type="ECO:0000313" key="12">
    <source>
        <dbReference type="Proteomes" id="UP000070427"/>
    </source>
</evidence>
<dbReference type="PATRIC" id="fig|520764.3.peg.2581"/>
<feature type="binding site" evidence="8">
    <location>
        <begin position="331"/>
        <end position="333"/>
    </location>
    <ligand>
        <name>GTP</name>
        <dbReference type="ChEBI" id="CHEBI:37565"/>
    </ligand>
</feature>
<keyword evidence="12" id="KW-1185">Reference proteome</keyword>
<keyword evidence="5 8" id="KW-0658">Purine biosynthesis</keyword>
<dbReference type="Pfam" id="PF00709">
    <property type="entry name" value="Adenylsucc_synt"/>
    <property type="match status" value="1"/>
</dbReference>
<gene>
    <name evidence="8 11" type="primary">purA</name>
    <name evidence="11" type="ORF">AN618_23930</name>
</gene>